<dbReference type="GeneID" id="8442152"/>
<dbReference type="SUPFAM" id="SSF89562">
    <property type="entry name" value="RraA-like"/>
    <property type="match status" value="1"/>
</dbReference>
<evidence type="ECO:0000313" key="2">
    <source>
        <dbReference type="EMBL" id="EEP80452.1"/>
    </source>
</evidence>
<dbReference type="PANTHER" id="PTHR33254">
    <property type="entry name" value="4-HYDROXY-4-METHYL-2-OXOGLUTARATE ALDOLASE 3-RELATED"/>
    <property type="match status" value="1"/>
</dbReference>
<evidence type="ECO:0000313" key="3">
    <source>
        <dbReference type="Proteomes" id="UP000002058"/>
    </source>
</evidence>
<name>C4JS55_UNCRE</name>
<comment type="cofactor">
    <cofactor evidence="1">
        <name>Mg(2+)</name>
        <dbReference type="ChEBI" id="CHEBI:18420"/>
    </cofactor>
</comment>
<dbReference type="OMA" id="AGQYCAV"/>
<dbReference type="GO" id="GO:0046872">
    <property type="term" value="F:metal ion binding"/>
    <property type="evidence" value="ECO:0007669"/>
    <property type="project" value="UniProtKB-KW"/>
</dbReference>
<keyword evidence="1" id="KW-0479">Metal-binding</keyword>
<dbReference type="InParanoid" id="C4JS55"/>
<accession>C4JS55</accession>
<dbReference type="InterPro" id="IPR005493">
    <property type="entry name" value="RraA/RraA-like"/>
</dbReference>
<dbReference type="AlphaFoldDB" id="C4JS55"/>
<evidence type="ECO:0000256" key="1">
    <source>
        <dbReference type="PIRSR" id="PIRSR605493-1"/>
    </source>
</evidence>
<organism evidence="2 3">
    <name type="scientific">Uncinocarpus reesii (strain UAMH 1704)</name>
    <dbReference type="NCBI Taxonomy" id="336963"/>
    <lineage>
        <taxon>Eukaryota</taxon>
        <taxon>Fungi</taxon>
        <taxon>Dikarya</taxon>
        <taxon>Ascomycota</taxon>
        <taxon>Pezizomycotina</taxon>
        <taxon>Eurotiomycetes</taxon>
        <taxon>Eurotiomycetidae</taxon>
        <taxon>Onygenales</taxon>
        <taxon>Onygenaceae</taxon>
        <taxon>Uncinocarpus</taxon>
    </lineage>
</organism>
<dbReference type="GO" id="GO:0008948">
    <property type="term" value="F:oxaloacetate decarboxylase activity"/>
    <property type="evidence" value="ECO:0007669"/>
    <property type="project" value="TreeGrafter"/>
</dbReference>
<dbReference type="VEuPathDB" id="FungiDB:UREG_05294"/>
<dbReference type="eggNOG" id="ENOG502S2PM">
    <property type="taxonomic scope" value="Eukaryota"/>
</dbReference>
<feature type="binding site" evidence="1">
    <location>
        <position position="118"/>
    </location>
    <ligand>
        <name>Mg(2+)</name>
        <dbReference type="ChEBI" id="CHEBI:18420"/>
    </ligand>
</feature>
<reference evidence="3" key="1">
    <citation type="journal article" date="2009" name="Genome Res.">
        <title>Comparative genomic analyses of the human fungal pathogens Coccidioides and their relatives.</title>
        <authorList>
            <person name="Sharpton T.J."/>
            <person name="Stajich J.E."/>
            <person name="Rounsley S.D."/>
            <person name="Gardner M.J."/>
            <person name="Wortman J.R."/>
            <person name="Jordar V.S."/>
            <person name="Maiti R."/>
            <person name="Kodira C.D."/>
            <person name="Neafsey D.E."/>
            <person name="Zeng Q."/>
            <person name="Hung C.-Y."/>
            <person name="McMahan C."/>
            <person name="Muszewska A."/>
            <person name="Grynberg M."/>
            <person name="Mandel M.A."/>
            <person name="Kellner E.M."/>
            <person name="Barker B.M."/>
            <person name="Galgiani J.N."/>
            <person name="Orbach M.J."/>
            <person name="Kirkland T.N."/>
            <person name="Cole G.T."/>
            <person name="Henn M.R."/>
            <person name="Birren B.W."/>
            <person name="Taylor J.W."/>
        </authorList>
    </citation>
    <scope>NUCLEOTIDE SEQUENCE [LARGE SCALE GENOMIC DNA]</scope>
    <source>
        <strain evidence="3">UAMH 1704</strain>
    </source>
</reference>
<feature type="binding site" evidence="1">
    <location>
        <begin position="95"/>
        <end position="98"/>
    </location>
    <ligand>
        <name>substrate</name>
    </ligand>
</feature>
<dbReference type="HOGENOM" id="CLU_135122_0_0_1"/>
<feature type="binding site" evidence="1">
    <location>
        <position position="117"/>
    </location>
    <ligand>
        <name>substrate</name>
    </ligand>
</feature>
<keyword evidence="3" id="KW-1185">Reference proteome</keyword>
<dbReference type="Proteomes" id="UP000002058">
    <property type="component" value="Unassembled WGS sequence"/>
</dbReference>
<dbReference type="PANTHER" id="PTHR33254:SF4">
    <property type="entry name" value="4-HYDROXY-4-METHYL-2-OXOGLUTARATE ALDOLASE 3-RELATED"/>
    <property type="match status" value="1"/>
</dbReference>
<sequence length="137" mass="15052">MVELSKEKVAKLQKYSACDFLSRLPWPVSPETPASIIAPISTVQFISKSDALPQIAQDDPEHHGFPEGTHWVDHTQRDTIVLLDQPEDQKCAILGGIMSARMSAIGAKAALVNGRVRDMAELRAVGLPVRITIRVKE</sequence>
<gene>
    <name evidence="2" type="ORF">UREG_05294</name>
</gene>
<dbReference type="Gene3D" id="3.50.30.40">
    <property type="entry name" value="Ribonuclease E inhibitor RraA/RraA-like"/>
    <property type="match status" value="1"/>
</dbReference>
<dbReference type="Pfam" id="PF03737">
    <property type="entry name" value="RraA-like"/>
    <property type="match status" value="1"/>
</dbReference>
<protein>
    <submittedName>
        <fullName evidence="2">Uncharacterized protein</fullName>
    </submittedName>
</protein>
<dbReference type="OrthoDB" id="1476984at2759"/>
<keyword evidence="1" id="KW-0460">Magnesium</keyword>
<dbReference type="KEGG" id="ure:UREG_05294"/>
<dbReference type="GO" id="GO:0047443">
    <property type="term" value="F:4-hydroxy-4-methyl-2-oxoglutarate aldolase activity"/>
    <property type="evidence" value="ECO:0007669"/>
    <property type="project" value="TreeGrafter"/>
</dbReference>
<dbReference type="InterPro" id="IPR036704">
    <property type="entry name" value="RraA/RraA-like_sf"/>
</dbReference>
<dbReference type="RefSeq" id="XP_002584605.1">
    <property type="nucleotide sequence ID" value="XM_002584559.1"/>
</dbReference>
<proteinExistence type="predicted"/>
<dbReference type="EMBL" id="CH476617">
    <property type="protein sequence ID" value="EEP80452.1"/>
    <property type="molecule type" value="Genomic_DNA"/>
</dbReference>